<organism evidence="2 3">
    <name type="scientific">Eleginops maclovinus</name>
    <name type="common">Patagonian blennie</name>
    <name type="synonym">Eleginus maclovinus</name>
    <dbReference type="NCBI Taxonomy" id="56733"/>
    <lineage>
        <taxon>Eukaryota</taxon>
        <taxon>Metazoa</taxon>
        <taxon>Chordata</taxon>
        <taxon>Craniata</taxon>
        <taxon>Vertebrata</taxon>
        <taxon>Euteleostomi</taxon>
        <taxon>Actinopterygii</taxon>
        <taxon>Neopterygii</taxon>
        <taxon>Teleostei</taxon>
        <taxon>Neoteleostei</taxon>
        <taxon>Acanthomorphata</taxon>
        <taxon>Eupercaria</taxon>
        <taxon>Perciformes</taxon>
        <taxon>Notothenioidei</taxon>
        <taxon>Eleginopidae</taxon>
        <taxon>Eleginops</taxon>
    </lineage>
</organism>
<dbReference type="EMBL" id="JAUZQC010000024">
    <property type="protein sequence ID" value="KAK5849265.1"/>
    <property type="molecule type" value="Genomic_DNA"/>
</dbReference>
<evidence type="ECO:0000313" key="3">
    <source>
        <dbReference type="Proteomes" id="UP001346869"/>
    </source>
</evidence>
<feature type="region of interest" description="Disordered" evidence="1">
    <location>
        <begin position="60"/>
        <end position="101"/>
    </location>
</feature>
<accession>A0AAN7WY15</accession>
<gene>
    <name evidence="2" type="ORF">PBY51_008917</name>
</gene>
<dbReference type="AlphaFoldDB" id="A0AAN7WY15"/>
<sequence length="134" mass="14464">MMMIMDAVLSLKESESSLGTNKQAGFVGAGKCQVPPSVTVSHFIRGCDRVTVIYLQPSHSSPQAQTHTRGHTHTAVFSSPQPIRSTNLPRPDFKAAQPRRTQLGVPARLSLGSRGHGIKRTEIDLVSLVPLSPL</sequence>
<dbReference type="Proteomes" id="UP001346869">
    <property type="component" value="Unassembled WGS sequence"/>
</dbReference>
<protein>
    <submittedName>
        <fullName evidence="2">Uncharacterized protein</fullName>
    </submittedName>
</protein>
<feature type="compositionally biased region" description="Polar residues" evidence="1">
    <location>
        <begin position="75"/>
        <end position="88"/>
    </location>
</feature>
<evidence type="ECO:0000256" key="1">
    <source>
        <dbReference type="SAM" id="MobiDB-lite"/>
    </source>
</evidence>
<reference evidence="2 3" key="2">
    <citation type="journal article" date="2023" name="Mol. Biol. Evol.">
        <title>Genomics of Secondarily Temperate Adaptation in the Only Non-Antarctic Icefish.</title>
        <authorList>
            <person name="Rivera-Colon A.G."/>
            <person name="Rayamajhi N."/>
            <person name="Minhas B.F."/>
            <person name="Madrigal G."/>
            <person name="Bilyk K.T."/>
            <person name="Yoon V."/>
            <person name="Hune M."/>
            <person name="Gregory S."/>
            <person name="Cheng C.H.C."/>
            <person name="Catchen J.M."/>
        </authorList>
    </citation>
    <scope>NUCLEOTIDE SEQUENCE [LARGE SCALE GENOMIC DNA]</scope>
    <source>
        <strain evidence="2">JMC-PN-2008</strain>
    </source>
</reference>
<evidence type="ECO:0000313" key="2">
    <source>
        <dbReference type="EMBL" id="KAK5849265.1"/>
    </source>
</evidence>
<reference evidence="2 3" key="1">
    <citation type="journal article" date="2023" name="Genes (Basel)">
        <title>Chromosome-Level Genome Assembly and Circadian Gene Repertoire of the Patagonia Blennie Eleginops maclovinus-The Closest Ancestral Proxy of Antarctic Cryonotothenioids.</title>
        <authorList>
            <person name="Cheng C.C."/>
            <person name="Rivera-Colon A.G."/>
            <person name="Minhas B.F."/>
            <person name="Wilson L."/>
            <person name="Rayamajhi N."/>
            <person name="Vargas-Chacoff L."/>
            <person name="Catchen J.M."/>
        </authorList>
    </citation>
    <scope>NUCLEOTIDE SEQUENCE [LARGE SCALE GENOMIC DNA]</scope>
    <source>
        <strain evidence="2">JMC-PN-2008</strain>
    </source>
</reference>
<keyword evidence="3" id="KW-1185">Reference proteome</keyword>
<name>A0AAN7WY15_ELEMC</name>
<comment type="caution">
    <text evidence="2">The sequence shown here is derived from an EMBL/GenBank/DDBJ whole genome shotgun (WGS) entry which is preliminary data.</text>
</comment>
<proteinExistence type="predicted"/>